<dbReference type="EMBL" id="BANB01000523">
    <property type="protein sequence ID" value="GAN77930.1"/>
    <property type="molecule type" value="Genomic_DNA"/>
</dbReference>
<dbReference type="Gene3D" id="1.10.3210.10">
    <property type="entry name" value="Hypothetical protein af1432"/>
    <property type="match status" value="1"/>
</dbReference>
<evidence type="ECO:0000313" key="5">
    <source>
        <dbReference type="EMBL" id="GAN77930.1"/>
    </source>
</evidence>
<feature type="domain" description="HD" evidence="4">
    <location>
        <begin position="63"/>
        <end position="198"/>
    </location>
</feature>
<dbReference type="InterPro" id="IPR003607">
    <property type="entry name" value="HD/PDEase_dom"/>
</dbReference>
<accession>A0A0D6P831</accession>
<dbReference type="Proteomes" id="UP000032680">
    <property type="component" value="Unassembled WGS sequence"/>
</dbReference>
<dbReference type="Pfam" id="PF13286">
    <property type="entry name" value="HD_assoc"/>
    <property type="match status" value="1"/>
</dbReference>
<gene>
    <name evidence="5" type="ORF">Asru_0523_03</name>
</gene>
<dbReference type="PANTHER" id="PTHR11373:SF43">
    <property type="entry name" value="DEOXYGUANOSINETRIPHOSPHATE TRIPHOSPHOHYDROLASE-LIKE PROTEIN"/>
    <property type="match status" value="1"/>
</dbReference>
<organism evidence="5 6">
    <name type="scientific">Acidisphaera rubrifaciens HS-AP3</name>
    <dbReference type="NCBI Taxonomy" id="1231350"/>
    <lineage>
        <taxon>Bacteria</taxon>
        <taxon>Pseudomonadati</taxon>
        <taxon>Pseudomonadota</taxon>
        <taxon>Alphaproteobacteria</taxon>
        <taxon>Acetobacterales</taxon>
        <taxon>Acetobacteraceae</taxon>
        <taxon>Acidisphaera</taxon>
    </lineage>
</organism>
<sequence length="382" mass="43191">MSLAPHAVRVETARGRYHPEPESSSRSPWQRDRDRIIHSSAFRKLQYKTQVFVNHEGDFYRTRLTHSIEVAQIARSLARALHLDEDLTEALALAHDLGHPPFGHAGEEALNIAMRPYGGFDHNAQSLRVVTVLENRYASFDGLNLTWETLEGLAKHNGPLPKPPAYIAEYDGRHRLELGTHASAEAQVAALSDDIAYHSHDLDDGLRAHLFTIEDLRHLPLVRDALAEAARASLDVPPARLRHEMIRRVIDAMINDVIAETGRRIAKLEPADVQAIRRAKKPVVAFSLPMAEANRAIKDFLVSRMYRHWRVNRMTQKARVLLEEVFRLLARDTSLLREDWRARAGEGGTPRAAHVVCDYIAGMTDRYAVDEHRRLTDITIAG</sequence>
<dbReference type="SUPFAM" id="SSF109604">
    <property type="entry name" value="HD-domain/PDEase-like"/>
    <property type="match status" value="1"/>
</dbReference>
<protein>
    <recommendedName>
        <fullName evidence="2">Deoxyguanosinetriphosphate triphosphohydrolase-like protein</fullName>
    </recommendedName>
</protein>
<evidence type="ECO:0000259" key="4">
    <source>
        <dbReference type="PROSITE" id="PS51831"/>
    </source>
</evidence>
<reference evidence="5 6" key="1">
    <citation type="submission" date="2012-11" db="EMBL/GenBank/DDBJ databases">
        <title>Whole genome sequence of Acidisphaera rubrifaciens HS-AP3.</title>
        <authorList>
            <person name="Azuma Y."/>
            <person name="Higashiura N."/>
            <person name="Hirakawa H."/>
            <person name="Matsushita K."/>
        </authorList>
    </citation>
    <scope>NUCLEOTIDE SEQUENCE [LARGE SCALE GENOMIC DNA]</scope>
    <source>
        <strain evidence="5 6">HS-AP3</strain>
    </source>
</reference>
<evidence type="ECO:0000313" key="6">
    <source>
        <dbReference type="Proteomes" id="UP000032680"/>
    </source>
</evidence>
<dbReference type="GO" id="GO:0006203">
    <property type="term" value="P:dGTP catabolic process"/>
    <property type="evidence" value="ECO:0007669"/>
    <property type="project" value="TreeGrafter"/>
</dbReference>
<dbReference type="SMART" id="SM00471">
    <property type="entry name" value="HDc"/>
    <property type="match status" value="1"/>
</dbReference>
<dbReference type="GO" id="GO:0008832">
    <property type="term" value="F:dGTPase activity"/>
    <property type="evidence" value="ECO:0007669"/>
    <property type="project" value="TreeGrafter"/>
</dbReference>
<dbReference type="HAMAP" id="MF_01212">
    <property type="entry name" value="dGTPase_type2"/>
    <property type="match status" value="1"/>
</dbReference>
<dbReference type="PANTHER" id="PTHR11373">
    <property type="entry name" value="DEOXYNUCLEOSIDE TRIPHOSPHATE TRIPHOSPHOHYDROLASE"/>
    <property type="match status" value="1"/>
</dbReference>
<dbReference type="InterPro" id="IPR006261">
    <property type="entry name" value="dGTPase"/>
</dbReference>
<evidence type="ECO:0000256" key="3">
    <source>
        <dbReference type="SAM" id="MobiDB-lite"/>
    </source>
</evidence>
<comment type="caution">
    <text evidence="5">The sequence shown here is derived from an EMBL/GenBank/DDBJ whole genome shotgun (WGS) entry which is preliminary data.</text>
</comment>
<keyword evidence="6" id="KW-1185">Reference proteome</keyword>
<comment type="similarity">
    <text evidence="2">Belongs to the dGTPase family. Type 2 subfamily.</text>
</comment>
<keyword evidence="1 2" id="KW-0378">Hydrolase</keyword>
<evidence type="ECO:0000256" key="1">
    <source>
        <dbReference type="ARBA" id="ARBA00022801"/>
    </source>
</evidence>
<dbReference type="CDD" id="cd00077">
    <property type="entry name" value="HDc"/>
    <property type="match status" value="1"/>
</dbReference>
<proteinExistence type="inferred from homology"/>
<dbReference type="NCBIfam" id="NF002326">
    <property type="entry name" value="PRK01286.1-1"/>
    <property type="match status" value="1"/>
</dbReference>
<dbReference type="InterPro" id="IPR006674">
    <property type="entry name" value="HD_domain"/>
</dbReference>
<dbReference type="InterPro" id="IPR050135">
    <property type="entry name" value="dGTPase-like"/>
</dbReference>
<name>A0A0D6P831_9PROT</name>
<dbReference type="InterPro" id="IPR023023">
    <property type="entry name" value="dNTPase_2"/>
</dbReference>
<dbReference type="NCBIfam" id="NF002328">
    <property type="entry name" value="PRK01286.1-3"/>
    <property type="match status" value="1"/>
</dbReference>
<evidence type="ECO:0000256" key="2">
    <source>
        <dbReference type="HAMAP-Rule" id="MF_01212"/>
    </source>
</evidence>
<dbReference type="AlphaFoldDB" id="A0A0D6P831"/>
<feature type="region of interest" description="Disordered" evidence="3">
    <location>
        <begin position="1"/>
        <end position="31"/>
    </location>
</feature>
<dbReference type="NCBIfam" id="TIGR01353">
    <property type="entry name" value="dGTP_triPase"/>
    <property type="match status" value="1"/>
</dbReference>
<dbReference type="InterPro" id="IPR026875">
    <property type="entry name" value="PHydrolase_assoc_dom"/>
</dbReference>
<dbReference type="OrthoDB" id="9803619at2"/>
<dbReference type="RefSeq" id="WP_048862241.1">
    <property type="nucleotide sequence ID" value="NZ_BANB01000523.1"/>
</dbReference>
<dbReference type="PROSITE" id="PS51831">
    <property type="entry name" value="HD"/>
    <property type="match status" value="1"/>
</dbReference>
<feature type="compositionally biased region" description="Basic and acidic residues" evidence="3">
    <location>
        <begin position="8"/>
        <end position="31"/>
    </location>
</feature>
<dbReference type="Pfam" id="PF01966">
    <property type="entry name" value="HD"/>
    <property type="match status" value="1"/>
</dbReference>